<dbReference type="RefSeq" id="WP_126765034.1">
    <property type="nucleotide sequence ID" value="NZ_PIPJ01000001.1"/>
</dbReference>
<dbReference type="InterPro" id="IPR006439">
    <property type="entry name" value="HAD-SF_hydro_IA"/>
</dbReference>
<accession>A0A432W2H5</accession>
<dbReference type="CDD" id="cd01427">
    <property type="entry name" value="HAD_like"/>
    <property type="match status" value="1"/>
</dbReference>
<dbReference type="SUPFAM" id="SSF56784">
    <property type="entry name" value="HAD-like"/>
    <property type="match status" value="1"/>
</dbReference>
<dbReference type="InterPro" id="IPR050155">
    <property type="entry name" value="HAD-like_hydrolase_sf"/>
</dbReference>
<dbReference type="PANTHER" id="PTHR43434:SF3">
    <property type="entry name" value="GMP_IMP NUCLEOTIDASE YRFG"/>
    <property type="match status" value="1"/>
</dbReference>
<dbReference type="NCBIfam" id="TIGR01509">
    <property type="entry name" value="HAD-SF-IA-v3"/>
    <property type="match status" value="1"/>
</dbReference>
<dbReference type="PRINTS" id="PR00413">
    <property type="entry name" value="HADHALOGNASE"/>
</dbReference>
<organism evidence="1 2">
    <name type="scientific">Aliidiomarina iranensis</name>
    <dbReference type="NCBI Taxonomy" id="1434071"/>
    <lineage>
        <taxon>Bacteria</taxon>
        <taxon>Pseudomonadati</taxon>
        <taxon>Pseudomonadota</taxon>
        <taxon>Gammaproteobacteria</taxon>
        <taxon>Alteromonadales</taxon>
        <taxon>Idiomarinaceae</taxon>
        <taxon>Aliidiomarina</taxon>
    </lineage>
</organism>
<dbReference type="GO" id="GO:0006281">
    <property type="term" value="P:DNA repair"/>
    <property type="evidence" value="ECO:0007669"/>
    <property type="project" value="TreeGrafter"/>
</dbReference>
<dbReference type="EMBL" id="PIPJ01000001">
    <property type="protein sequence ID" value="RUO23408.1"/>
    <property type="molecule type" value="Genomic_DNA"/>
</dbReference>
<dbReference type="Pfam" id="PF00702">
    <property type="entry name" value="Hydrolase"/>
    <property type="match status" value="1"/>
</dbReference>
<dbReference type="SFLD" id="SFLDS00003">
    <property type="entry name" value="Haloacid_Dehalogenase"/>
    <property type="match status" value="1"/>
</dbReference>
<keyword evidence="2" id="KW-1185">Reference proteome</keyword>
<keyword evidence="1" id="KW-0378">Hydrolase</keyword>
<comment type="caution">
    <text evidence="1">The sequence shown here is derived from an EMBL/GenBank/DDBJ whole genome shotgun (WGS) entry which is preliminary data.</text>
</comment>
<dbReference type="Gene3D" id="3.40.50.1000">
    <property type="entry name" value="HAD superfamily/HAD-like"/>
    <property type="match status" value="1"/>
</dbReference>
<dbReference type="PANTHER" id="PTHR43434">
    <property type="entry name" value="PHOSPHOGLYCOLATE PHOSPHATASE"/>
    <property type="match status" value="1"/>
</dbReference>
<name>A0A432W2H5_9GAMM</name>
<proteinExistence type="predicted"/>
<reference evidence="2" key="1">
    <citation type="journal article" date="2018" name="Front. Microbiol.">
        <title>Genome-Based Analysis Reveals the Taxonomy and Diversity of the Family Idiomarinaceae.</title>
        <authorList>
            <person name="Liu Y."/>
            <person name="Lai Q."/>
            <person name="Shao Z."/>
        </authorList>
    </citation>
    <scope>NUCLEOTIDE SEQUENCE [LARGE SCALE GENOMIC DNA]</scope>
    <source>
        <strain evidence="2">GBPy7</strain>
    </source>
</reference>
<dbReference type="GO" id="GO:0008967">
    <property type="term" value="F:phosphoglycolate phosphatase activity"/>
    <property type="evidence" value="ECO:0007669"/>
    <property type="project" value="TreeGrafter"/>
</dbReference>
<dbReference type="NCBIfam" id="NF011564">
    <property type="entry name" value="PRK14988.1"/>
    <property type="match status" value="1"/>
</dbReference>
<gene>
    <name evidence="1" type="ORF">CWE08_01800</name>
</gene>
<evidence type="ECO:0000313" key="2">
    <source>
        <dbReference type="Proteomes" id="UP000288395"/>
    </source>
</evidence>
<dbReference type="SFLD" id="SFLDG01129">
    <property type="entry name" value="C1.5:_HAD__Beta-PGM__Phosphata"/>
    <property type="match status" value="1"/>
</dbReference>
<dbReference type="InterPro" id="IPR036412">
    <property type="entry name" value="HAD-like_sf"/>
</dbReference>
<evidence type="ECO:0000313" key="1">
    <source>
        <dbReference type="EMBL" id="RUO23408.1"/>
    </source>
</evidence>
<sequence length="218" mass="25241">MLDWSAIDTVLLDMDGTLLDLRYDNDFWNVQLKRHYANAQNITIAEAEARISAEFQKVAGTLNWYCLDYWEQTLQLPIRKLKAQTAELIVFRPDTPNFLTALQEANKRVAIITNAHPDALALKNQQLPLQSLCPVQFSTHEFGYCKEFQELWQRLQNTFPFDPERTLFVDDGEHILDSAKEFGIRYTLGIRNPDSALPARDFQRHPQINSFDELPKLG</sequence>
<dbReference type="GO" id="GO:0005829">
    <property type="term" value="C:cytosol"/>
    <property type="evidence" value="ECO:0007669"/>
    <property type="project" value="TreeGrafter"/>
</dbReference>
<dbReference type="Proteomes" id="UP000288395">
    <property type="component" value="Unassembled WGS sequence"/>
</dbReference>
<protein>
    <submittedName>
        <fullName evidence="1">HAD family hydrolase</fullName>
    </submittedName>
</protein>
<dbReference type="OrthoDB" id="9773910at2"/>
<dbReference type="AlphaFoldDB" id="A0A432W2H5"/>
<dbReference type="InterPro" id="IPR023214">
    <property type="entry name" value="HAD_sf"/>
</dbReference>